<dbReference type="Proteomes" id="UP000741282">
    <property type="component" value="Unassembled WGS sequence"/>
</dbReference>
<dbReference type="EMBL" id="JAGQLN010000001">
    <property type="protein sequence ID" value="MCA9376327.1"/>
    <property type="molecule type" value="Genomic_DNA"/>
</dbReference>
<evidence type="ECO:0000256" key="2">
    <source>
        <dbReference type="ARBA" id="ARBA00022980"/>
    </source>
</evidence>
<keyword evidence="3 5" id="KW-0687">Ribonucleoprotein</keyword>
<dbReference type="HAMAP" id="MF_00362">
    <property type="entry name" value="Ribosomal_uL10"/>
    <property type="match status" value="1"/>
</dbReference>
<gene>
    <name evidence="5" type="primary">rplJ</name>
    <name evidence="6" type="ORF">KC685_00195</name>
</gene>
<dbReference type="AlphaFoldDB" id="A0A955I102"/>
<evidence type="ECO:0000256" key="4">
    <source>
        <dbReference type="ARBA" id="ARBA00035202"/>
    </source>
</evidence>
<dbReference type="PANTHER" id="PTHR11560">
    <property type="entry name" value="39S RIBOSOMAL PROTEIN L10, MITOCHONDRIAL"/>
    <property type="match status" value="1"/>
</dbReference>
<dbReference type="Pfam" id="PF00466">
    <property type="entry name" value="Ribosomal_L10"/>
    <property type="match status" value="1"/>
</dbReference>
<dbReference type="InterPro" id="IPR047865">
    <property type="entry name" value="Ribosomal_uL10_bac_type"/>
</dbReference>
<dbReference type="InterPro" id="IPR043141">
    <property type="entry name" value="Ribosomal_uL10-like_sf"/>
</dbReference>
<evidence type="ECO:0000256" key="1">
    <source>
        <dbReference type="ARBA" id="ARBA00008889"/>
    </source>
</evidence>
<keyword evidence="5" id="KW-0699">rRNA-binding</keyword>
<accession>A0A955I102</accession>
<dbReference type="InterPro" id="IPR001790">
    <property type="entry name" value="Ribosomal_uL10"/>
</dbReference>
<protein>
    <recommendedName>
        <fullName evidence="4 5">Large ribosomal subunit protein uL10</fullName>
    </recommendedName>
</protein>
<dbReference type="CDD" id="cd05797">
    <property type="entry name" value="Ribosomal_L10"/>
    <property type="match status" value="1"/>
</dbReference>
<comment type="subunit">
    <text evidence="5">Part of the ribosomal stalk of the 50S ribosomal subunit. The N-terminus interacts with L11 and the large rRNA to form the base of the stalk. The C-terminus forms an elongated spine to which L12 dimers bind in a sequential fashion forming a multimeric L10(L12)X complex.</text>
</comment>
<comment type="function">
    <text evidence="5">Forms part of the ribosomal stalk, playing a central role in the interaction of the ribosome with GTP-bound translation factors.</text>
</comment>
<dbReference type="GO" id="GO:0070180">
    <property type="term" value="F:large ribosomal subunit rRNA binding"/>
    <property type="evidence" value="ECO:0007669"/>
    <property type="project" value="UniProtKB-UniRule"/>
</dbReference>
<dbReference type="Gene3D" id="6.10.250.290">
    <property type="match status" value="1"/>
</dbReference>
<dbReference type="GO" id="GO:0006412">
    <property type="term" value="P:translation"/>
    <property type="evidence" value="ECO:0007669"/>
    <property type="project" value="UniProtKB-UniRule"/>
</dbReference>
<organism evidence="6 7">
    <name type="scientific">Candidatus Dojkabacteria bacterium</name>
    <dbReference type="NCBI Taxonomy" id="2099670"/>
    <lineage>
        <taxon>Bacteria</taxon>
        <taxon>Candidatus Dojkabacteria</taxon>
    </lineage>
</organism>
<dbReference type="GO" id="GO:0005840">
    <property type="term" value="C:ribosome"/>
    <property type="evidence" value="ECO:0007669"/>
    <property type="project" value="UniProtKB-KW"/>
</dbReference>
<dbReference type="GO" id="GO:1990904">
    <property type="term" value="C:ribonucleoprotein complex"/>
    <property type="evidence" value="ECO:0007669"/>
    <property type="project" value="UniProtKB-KW"/>
</dbReference>
<dbReference type="SUPFAM" id="SSF160369">
    <property type="entry name" value="Ribosomal protein L10-like"/>
    <property type="match status" value="1"/>
</dbReference>
<evidence type="ECO:0000256" key="3">
    <source>
        <dbReference type="ARBA" id="ARBA00023274"/>
    </source>
</evidence>
<evidence type="ECO:0000256" key="5">
    <source>
        <dbReference type="HAMAP-Rule" id="MF_00362"/>
    </source>
</evidence>
<keyword evidence="2 5" id="KW-0689">Ribosomal protein</keyword>
<dbReference type="NCBIfam" id="NF000955">
    <property type="entry name" value="PRK00099.1-1"/>
    <property type="match status" value="1"/>
</dbReference>
<reference evidence="6" key="1">
    <citation type="submission" date="2020-04" db="EMBL/GenBank/DDBJ databases">
        <authorList>
            <person name="Zhang T."/>
        </authorList>
    </citation>
    <scope>NUCLEOTIDE SEQUENCE</scope>
    <source>
        <strain evidence="6">HKST-UBA17</strain>
    </source>
</reference>
<name>A0A955I102_9BACT</name>
<keyword evidence="5" id="KW-0694">RNA-binding</keyword>
<comment type="similarity">
    <text evidence="1 5">Belongs to the universal ribosomal protein uL10 family.</text>
</comment>
<evidence type="ECO:0000313" key="6">
    <source>
        <dbReference type="EMBL" id="MCA9376327.1"/>
    </source>
</evidence>
<reference evidence="6" key="2">
    <citation type="journal article" date="2021" name="Microbiome">
        <title>Successional dynamics and alternative stable states in a saline activated sludge microbial community over 9 years.</title>
        <authorList>
            <person name="Wang Y."/>
            <person name="Ye J."/>
            <person name="Ju F."/>
            <person name="Liu L."/>
            <person name="Boyd J.A."/>
            <person name="Deng Y."/>
            <person name="Parks D.H."/>
            <person name="Jiang X."/>
            <person name="Yin X."/>
            <person name="Woodcroft B.J."/>
            <person name="Tyson G.W."/>
            <person name="Hugenholtz P."/>
            <person name="Polz M.F."/>
            <person name="Zhang T."/>
        </authorList>
    </citation>
    <scope>NUCLEOTIDE SEQUENCE</scope>
    <source>
        <strain evidence="6">HKST-UBA17</strain>
    </source>
</reference>
<dbReference type="InterPro" id="IPR022973">
    <property type="entry name" value="Ribosomal_uL10_bac"/>
</dbReference>
<proteinExistence type="inferred from homology"/>
<comment type="caution">
    <text evidence="6">The sequence shown here is derived from an EMBL/GenBank/DDBJ whole genome shotgun (WGS) entry which is preliminary data.</text>
</comment>
<sequence length="171" mass="18843">MAKSREQKEMLLEMYKDTLNNNSGYLAVDVKGVNNESITNLKKKLKDIGSNVIVVSNKLFQIALRETNQPTETLDFAEQTAIIPYADDPTAPAKLIKEVQKETEALPAKHGLLKGQYLNDQKVMELAEIPAREVLLAKLLGSMNSPLTGFANAVTGNARGFVQVLKQVSEK</sequence>
<dbReference type="Gene3D" id="3.30.70.1730">
    <property type="match status" value="1"/>
</dbReference>
<evidence type="ECO:0000313" key="7">
    <source>
        <dbReference type="Proteomes" id="UP000741282"/>
    </source>
</evidence>